<protein>
    <submittedName>
        <fullName evidence="6">S1 RNA-binding domain-containing protein</fullName>
    </submittedName>
</protein>
<dbReference type="PANTHER" id="PTHR10724:SF7">
    <property type="entry name" value="SMALL RIBOSOMAL SUBUNIT PROTEIN BS1C"/>
    <property type="match status" value="1"/>
</dbReference>
<feature type="domain" description="S1 motif" evidence="5">
    <location>
        <begin position="186"/>
        <end position="252"/>
    </location>
</feature>
<dbReference type="InterPro" id="IPR012340">
    <property type="entry name" value="NA-bd_OB-fold"/>
</dbReference>
<gene>
    <name evidence="6" type="ORF">PZE19_10345</name>
</gene>
<dbReference type="EMBL" id="JARRAG010000002">
    <property type="protein sequence ID" value="MDG3004175.1"/>
    <property type="molecule type" value="Genomic_DNA"/>
</dbReference>
<dbReference type="PANTHER" id="PTHR10724">
    <property type="entry name" value="30S RIBOSOMAL PROTEIN S1"/>
    <property type="match status" value="1"/>
</dbReference>
<dbReference type="PROSITE" id="PS50126">
    <property type="entry name" value="S1"/>
    <property type="match status" value="4"/>
</dbReference>
<dbReference type="InterPro" id="IPR003029">
    <property type="entry name" value="S1_domain"/>
</dbReference>
<reference evidence="6 7" key="1">
    <citation type="submission" date="2023-03" db="EMBL/GenBank/DDBJ databases">
        <title>Paludisphaera mucosa sp. nov. a novel planctomycete from northern fen.</title>
        <authorList>
            <person name="Ivanova A."/>
        </authorList>
    </citation>
    <scope>NUCLEOTIDE SEQUENCE [LARGE SCALE GENOMIC DNA]</scope>
    <source>
        <strain evidence="6 7">Pla2</strain>
    </source>
</reference>
<evidence type="ECO:0000259" key="5">
    <source>
        <dbReference type="PROSITE" id="PS50126"/>
    </source>
</evidence>
<feature type="domain" description="S1 motif" evidence="5">
    <location>
        <begin position="273"/>
        <end position="341"/>
    </location>
</feature>
<evidence type="ECO:0000256" key="2">
    <source>
        <dbReference type="ARBA" id="ARBA00022980"/>
    </source>
</evidence>
<dbReference type="SMART" id="SM00316">
    <property type="entry name" value="S1"/>
    <property type="match status" value="4"/>
</dbReference>
<evidence type="ECO:0000256" key="1">
    <source>
        <dbReference type="ARBA" id="ARBA00006767"/>
    </source>
</evidence>
<feature type="region of interest" description="Disordered" evidence="4">
    <location>
        <begin position="1"/>
        <end position="59"/>
    </location>
</feature>
<sequence>MPDEPTNASITPGSPPKPPAGPERAPLARASRDAAVDEAMEAAMGRPTAPPVAEGPLKKQWDAELEAELEAALSGFDPKAFDVATPARRPRAERLPADGRDRGQEGRQGQGPRMGKVISVRGRSLFVDLGGKSEGVVPLDQFVGEVPAPGSEIEVVVDHFDRSEGIVHLRLKGSAIEADWSNLRQGVIVEAKITKTVKGGVEVDVDGIRGFMPISQIDLNRVEDGADYVNQKVKAIVTEANPREKNLVVSRRELLEQERAELREKTWLTLEEGQIREGVVRSVKPFGAFVDVGGVDGLLPIGEMSWVRVAQVEDVIRAGDKVQVKILKIDREARKLTFGLKQLQKNPWDDAEDNYSRGATLTGKVTKIMEFGAFVELEPGVEGLIHVSELSPNRVRRIADVVQPGQEVEVRVLKVEADVRRISLSLIPLPKDQVVEEEAEDPDAPPPPPKPERKVPLKGGLGDRDPFPKLGS</sequence>
<name>A0ABT6F9D8_9BACT</name>
<dbReference type="CDD" id="cd04465">
    <property type="entry name" value="S1_RPS1_repeat_ec2_hs2"/>
    <property type="match status" value="1"/>
</dbReference>
<keyword evidence="3" id="KW-0687">Ribonucleoprotein</keyword>
<dbReference type="RefSeq" id="WP_277860536.1">
    <property type="nucleotide sequence ID" value="NZ_JARRAG010000002.1"/>
</dbReference>
<feature type="compositionally biased region" description="Polar residues" evidence="4">
    <location>
        <begin position="1"/>
        <end position="11"/>
    </location>
</feature>
<feature type="region of interest" description="Disordered" evidence="4">
    <location>
        <begin position="85"/>
        <end position="114"/>
    </location>
</feature>
<evidence type="ECO:0000313" key="7">
    <source>
        <dbReference type="Proteomes" id="UP001216907"/>
    </source>
</evidence>
<dbReference type="PRINTS" id="PR00681">
    <property type="entry name" value="RIBOSOMALS1"/>
</dbReference>
<comment type="caution">
    <text evidence="6">The sequence shown here is derived from an EMBL/GenBank/DDBJ whole genome shotgun (WGS) entry which is preliminary data.</text>
</comment>
<evidence type="ECO:0000256" key="3">
    <source>
        <dbReference type="ARBA" id="ARBA00023274"/>
    </source>
</evidence>
<feature type="region of interest" description="Disordered" evidence="4">
    <location>
        <begin position="432"/>
        <end position="472"/>
    </location>
</feature>
<feature type="compositionally biased region" description="Basic and acidic residues" evidence="4">
    <location>
        <begin position="450"/>
        <end position="472"/>
    </location>
</feature>
<dbReference type="Pfam" id="PF00575">
    <property type="entry name" value="S1"/>
    <property type="match status" value="3"/>
</dbReference>
<dbReference type="Proteomes" id="UP001216907">
    <property type="component" value="Unassembled WGS sequence"/>
</dbReference>
<evidence type="ECO:0000256" key="4">
    <source>
        <dbReference type="SAM" id="MobiDB-lite"/>
    </source>
</evidence>
<dbReference type="InterPro" id="IPR035104">
    <property type="entry name" value="Ribosomal_protein_S1-like"/>
</dbReference>
<feature type="compositionally biased region" description="Basic and acidic residues" evidence="4">
    <location>
        <begin position="90"/>
        <end position="105"/>
    </location>
</feature>
<keyword evidence="7" id="KW-1185">Reference proteome</keyword>
<organism evidence="6 7">
    <name type="scientific">Paludisphaera mucosa</name>
    <dbReference type="NCBI Taxonomy" id="3030827"/>
    <lineage>
        <taxon>Bacteria</taxon>
        <taxon>Pseudomonadati</taxon>
        <taxon>Planctomycetota</taxon>
        <taxon>Planctomycetia</taxon>
        <taxon>Isosphaerales</taxon>
        <taxon>Isosphaeraceae</taxon>
        <taxon>Paludisphaera</taxon>
    </lineage>
</organism>
<dbReference type="InterPro" id="IPR050437">
    <property type="entry name" value="Ribos_protein_bS1-like"/>
</dbReference>
<evidence type="ECO:0000313" key="6">
    <source>
        <dbReference type="EMBL" id="MDG3004175.1"/>
    </source>
</evidence>
<accession>A0ABT6F9D8</accession>
<dbReference type="Gene3D" id="2.40.50.140">
    <property type="entry name" value="Nucleic acid-binding proteins"/>
    <property type="match status" value="4"/>
</dbReference>
<feature type="domain" description="S1 motif" evidence="5">
    <location>
        <begin position="106"/>
        <end position="172"/>
    </location>
</feature>
<keyword evidence="2" id="KW-0689">Ribosomal protein</keyword>
<comment type="similarity">
    <text evidence="1">Belongs to the bacterial ribosomal protein bS1 family.</text>
</comment>
<dbReference type="SUPFAM" id="SSF50249">
    <property type="entry name" value="Nucleic acid-binding proteins"/>
    <property type="match status" value="4"/>
</dbReference>
<feature type="domain" description="S1 motif" evidence="5">
    <location>
        <begin position="358"/>
        <end position="427"/>
    </location>
</feature>
<proteinExistence type="inferred from homology"/>
<dbReference type="CDD" id="cd05688">
    <property type="entry name" value="S1_RPS1_repeat_ec3"/>
    <property type="match status" value="1"/>
</dbReference>